<dbReference type="AlphaFoldDB" id="A0A9J6GVN5"/>
<accession>A0A9J6GVN5</accession>
<dbReference type="VEuPathDB" id="VectorBase:HLOH_053628"/>
<protein>
    <submittedName>
        <fullName evidence="1">Uncharacterized protein</fullName>
    </submittedName>
</protein>
<dbReference type="Proteomes" id="UP000821853">
    <property type="component" value="Chromosome 8"/>
</dbReference>
<organism evidence="1 2">
    <name type="scientific">Haemaphysalis longicornis</name>
    <name type="common">Bush tick</name>
    <dbReference type="NCBI Taxonomy" id="44386"/>
    <lineage>
        <taxon>Eukaryota</taxon>
        <taxon>Metazoa</taxon>
        <taxon>Ecdysozoa</taxon>
        <taxon>Arthropoda</taxon>
        <taxon>Chelicerata</taxon>
        <taxon>Arachnida</taxon>
        <taxon>Acari</taxon>
        <taxon>Parasitiformes</taxon>
        <taxon>Ixodida</taxon>
        <taxon>Ixodoidea</taxon>
        <taxon>Ixodidae</taxon>
        <taxon>Haemaphysalinae</taxon>
        <taxon>Haemaphysalis</taxon>
    </lineage>
</organism>
<name>A0A9J6GVN5_HAELO</name>
<evidence type="ECO:0000313" key="1">
    <source>
        <dbReference type="EMBL" id="KAH9379509.1"/>
    </source>
</evidence>
<proteinExistence type="predicted"/>
<dbReference type="OrthoDB" id="6504550at2759"/>
<reference evidence="1 2" key="1">
    <citation type="journal article" date="2020" name="Cell">
        <title>Large-Scale Comparative Analyses of Tick Genomes Elucidate Their Genetic Diversity and Vector Capacities.</title>
        <authorList>
            <consortium name="Tick Genome and Microbiome Consortium (TIGMIC)"/>
            <person name="Jia N."/>
            <person name="Wang J."/>
            <person name="Shi W."/>
            <person name="Du L."/>
            <person name="Sun Y."/>
            <person name="Zhan W."/>
            <person name="Jiang J.F."/>
            <person name="Wang Q."/>
            <person name="Zhang B."/>
            <person name="Ji P."/>
            <person name="Bell-Sakyi L."/>
            <person name="Cui X.M."/>
            <person name="Yuan T.T."/>
            <person name="Jiang B.G."/>
            <person name="Yang W.F."/>
            <person name="Lam T.T."/>
            <person name="Chang Q.C."/>
            <person name="Ding S.J."/>
            <person name="Wang X.J."/>
            <person name="Zhu J.G."/>
            <person name="Ruan X.D."/>
            <person name="Zhao L."/>
            <person name="Wei J.T."/>
            <person name="Ye R.Z."/>
            <person name="Que T.C."/>
            <person name="Du C.H."/>
            <person name="Zhou Y.H."/>
            <person name="Cheng J.X."/>
            <person name="Dai P.F."/>
            <person name="Guo W.B."/>
            <person name="Han X.H."/>
            <person name="Huang E.J."/>
            <person name="Li L.F."/>
            <person name="Wei W."/>
            <person name="Gao Y.C."/>
            <person name="Liu J.Z."/>
            <person name="Shao H.Z."/>
            <person name="Wang X."/>
            <person name="Wang C.C."/>
            <person name="Yang T.C."/>
            <person name="Huo Q.B."/>
            <person name="Li W."/>
            <person name="Chen H.Y."/>
            <person name="Chen S.E."/>
            <person name="Zhou L.G."/>
            <person name="Ni X.B."/>
            <person name="Tian J.H."/>
            <person name="Sheng Y."/>
            <person name="Liu T."/>
            <person name="Pan Y.S."/>
            <person name="Xia L.Y."/>
            <person name="Li J."/>
            <person name="Zhao F."/>
            <person name="Cao W.C."/>
        </authorList>
    </citation>
    <scope>NUCLEOTIDE SEQUENCE [LARGE SCALE GENOMIC DNA]</scope>
    <source>
        <strain evidence="1">HaeL-2018</strain>
    </source>
</reference>
<gene>
    <name evidence="1" type="ORF">HPB48_020436</name>
</gene>
<keyword evidence="2" id="KW-1185">Reference proteome</keyword>
<evidence type="ECO:0000313" key="2">
    <source>
        <dbReference type="Proteomes" id="UP000821853"/>
    </source>
</evidence>
<sequence length="85" mass="10098">MENISDLKDDQRLVTIMVDEIHIKSYFDFKRGNITGVALNQMKLQTANSKKLHTSCQLHKVEVEFLHKTQRCDLRTRRDWVPVRE</sequence>
<comment type="caution">
    <text evidence="1">The sequence shown here is derived from an EMBL/GenBank/DDBJ whole genome shotgun (WGS) entry which is preliminary data.</text>
</comment>
<dbReference type="EMBL" id="JABSTR010000010">
    <property type="protein sequence ID" value="KAH9379509.1"/>
    <property type="molecule type" value="Genomic_DNA"/>
</dbReference>